<protein>
    <submittedName>
        <fullName evidence="2">Putative carbohydrate sulfotransferase 15</fullName>
    </submittedName>
</protein>
<keyword evidence="2" id="KW-0808">Transferase</keyword>
<dbReference type="GO" id="GO:0050659">
    <property type="term" value="F:N-acetylgalactosamine 4-sulfate 6-O-sulfotransferase activity"/>
    <property type="evidence" value="ECO:0007669"/>
    <property type="project" value="TreeGrafter"/>
</dbReference>
<dbReference type="Gene3D" id="3.40.50.300">
    <property type="entry name" value="P-loop containing nucleotide triphosphate hydrolases"/>
    <property type="match status" value="1"/>
</dbReference>
<keyword evidence="3" id="KW-1185">Reference proteome</keyword>
<feature type="domain" description="Sulfotransferase" evidence="1">
    <location>
        <begin position="23"/>
        <end position="151"/>
    </location>
</feature>
<sequence>MAKGLPTTEGTPYVNADVIAAVTPGVKLIIILRDPVERLYSSYNFFNRNNKPSPETFHDVAQNSVEFFEACMTRDGSLRGCTYQSSIRTQFGHFHTEFTGGLYYVYLKDWLRAFPKEQILILELSDWHINCEENLTRVYKLLDLDPSSGDIVRQSCNQPTRVRTYRKMPRPMLNETRRYLQQKYEPFNKMLYELLEDDKFYWKYNK</sequence>
<dbReference type="InterPro" id="IPR027417">
    <property type="entry name" value="P-loop_NTPase"/>
</dbReference>
<dbReference type="InterPro" id="IPR000863">
    <property type="entry name" value="Sulfotransferase_dom"/>
</dbReference>
<evidence type="ECO:0000313" key="3">
    <source>
        <dbReference type="Proteomes" id="UP000230750"/>
    </source>
</evidence>
<comment type="caution">
    <text evidence="2">The sequence shown here is derived from an EMBL/GenBank/DDBJ whole genome shotgun (WGS) entry which is preliminary data.</text>
</comment>
<dbReference type="OrthoDB" id="526228at2759"/>
<evidence type="ECO:0000259" key="1">
    <source>
        <dbReference type="Pfam" id="PF00685"/>
    </source>
</evidence>
<organism evidence="2 3">
    <name type="scientific">Stichopus japonicus</name>
    <name type="common">Sea cucumber</name>
    <dbReference type="NCBI Taxonomy" id="307972"/>
    <lineage>
        <taxon>Eukaryota</taxon>
        <taxon>Metazoa</taxon>
        <taxon>Echinodermata</taxon>
        <taxon>Eleutherozoa</taxon>
        <taxon>Echinozoa</taxon>
        <taxon>Holothuroidea</taxon>
        <taxon>Aspidochirotacea</taxon>
        <taxon>Aspidochirotida</taxon>
        <taxon>Stichopodidae</taxon>
        <taxon>Apostichopus</taxon>
    </lineage>
</organism>
<proteinExistence type="predicted"/>
<dbReference type="AlphaFoldDB" id="A0A2G8JMQ1"/>
<evidence type="ECO:0000313" key="2">
    <source>
        <dbReference type="EMBL" id="PIK37046.1"/>
    </source>
</evidence>
<dbReference type="GO" id="GO:0019319">
    <property type="term" value="P:hexose biosynthetic process"/>
    <property type="evidence" value="ECO:0007669"/>
    <property type="project" value="TreeGrafter"/>
</dbReference>
<dbReference type="EMBL" id="MRZV01001569">
    <property type="protein sequence ID" value="PIK37046.1"/>
    <property type="molecule type" value="Genomic_DNA"/>
</dbReference>
<reference evidence="2 3" key="1">
    <citation type="journal article" date="2017" name="PLoS Biol.">
        <title>The sea cucumber genome provides insights into morphological evolution and visceral regeneration.</title>
        <authorList>
            <person name="Zhang X."/>
            <person name="Sun L."/>
            <person name="Yuan J."/>
            <person name="Sun Y."/>
            <person name="Gao Y."/>
            <person name="Zhang L."/>
            <person name="Li S."/>
            <person name="Dai H."/>
            <person name="Hamel J.F."/>
            <person name="Liu C."/>
            <person name="Yu Y."/>
            <person name="Liu S."/>
            <person name="Lin W."/>
            <person name="Guo K."/>
            <person name="Jin S."/>
            <person name="Xu P."/>
            <person name="Storey K.B."/>
            <person name="Huan P."/>
            <person name="Zhang T."/>
            <person name="Zhou Y."/>
            <person name="Zhang J."/>
            <person name="Lin C."/>
            <person name="Li X."/>
            <person name="Xing L."/>
            <person name="Huo D."/>
            <person name="Sun M."/>
            <person name="Wang L."/>
            <person name="Mercier A."/>
            <person name="Li F."/>
            <person name="Yang H."/>
            <person name="Xiang J."/>
        </authorList>
    </citation>
    <scope>NUCLEOTIDE SEQUENCE [LARGE SCALE GENOMIC DNA]</scope>
    <source>
        <strain evidence="2">Shaxun</strain>
        <tissue evidence="2">Muscle</tissue>
    </source>
</reference>
<dbReference type="STRING" id="307972.A0A2G8JMQ1"/>
<gene>
    <name evidence="2" type="ORF">BSL78_26123</name>
</gene>
<dbReference type="PANTHER" id="PTHR15723">
    <property type="entry name" value="CARBOHYDRATE SULFOTRANSFERASE 15"/>
    <property type="match status" value="1"/>
</dbReference>
<name>A0A2G8JMQ1_STIJA</name>
<dbReference type="PANTHER" id="PTHR15723:SF0">
    <property type="entry name" value="CARBOHYDRATE SULFOTRANSFERASE 15"/>
    <property type="match status" value="1"/>
</dbReference>
<dbReference type="Pfam" id="PF00685">
    <property type="entry name" value="Sulfotransfer_1"/>
    <property type="match status" value="1"/>
</dbReference>
<dbReference type="SUPFAM" id="SSF52540">
    <property type="entry name" value="P-loop containing nucleoside triphosphate hydrolases"/>
    <property type="match status" value="1"/>
</dbReference>
<accession>A0A2G8JMQ1</accession>
<dbReference type="InterPro" id="IPR052654">
    <property type="entry name" value="CS_Sulfotransferase"/>
</dbReference>
<dbReference type="Proteomes" id="UP000230750">
    <property type="component" value="Unassembled WGS sequence"/>
</dbReference>